<evidence type="ECO:0000256" key="3">
    <source>
        <dbReference type="PROSITE-ProRule" id="PRU00708"/>
    </source>
</evidence>
<dbReference type="OrthoDB" id="2105688at2759"/>
<dbReference type="PANTHER" id="PTHR47447">
    <property type="entry name" value="OS03G0856100 PROTEIN"/>
    <property type="match status" value="1"/>
</dbReference>
<accession>A0A2P6R844</accession>
<feature type="repeat" description="PPR" evidence="3">
    <location>
        <begin position="181"/>
        <end position="215"/>
    </location>
</feature>
<dbReference type="Pfam" id="PF13812">
    <property type="entry name" value="PPR_3"/>
    <property type="match status" value="1"/>
</dbReference>
<dbReference type="Proteomes" id="UP000238479">
    <property type="component" value="Chromosome 3"/>
</dbReference>
<comment type="caution">
    <text evidence="4">The sequence shown here is derived from an EMBL/GenBank/DDBJ whole genome shotgun (WGS) entry which is preliminary data.</text>
</comment>
<dbReference type="Pfam" id="PF01535">
    <property type="entry name" value="PPR"/>
    <property type="match status" value="1"/>
</dbReference>
<feature type="repeat" description="PPR" evidence="3">
    <location>
        <begin position="341"/>
        <end position="375"/>
    </location>
</feature>
<dbReference type="NCBIfam" id="TIGR00756">
    <property type="entry name" value="PPR"/>
    <property type="match status" value="3"/>
</dbReference>
<evidence type="ECO:0000256" key="1">
    <source>
        <dbReference type="ARBA" id="ARBA00007626"/>
    </source>
</evidence>
<evidence type="ECO:0000256" key="2">
    <source>
        <dbReference type="ARBA" id="ARBA00022737"/>
    </source>
</evidence>
<keyword evidence="2" id="KW-0677">Repeat</keyword>
<dbReference type="PROSITE" id="PS51375">
    <property type="entry name" value="PPR"/>
    <property type="match status" value="3"/>
</dbReference>
<gene>
    <name evidence="4" type="ORF">RchiOBHm_Chr3g0459201</name>
</gene>
<dbReference type="PANTHER" id="PTHR47447:SF23">
    <property type="entry name" value="PENTACOTRIPEPTIDE-REPEAT REGION OF PRORP DOMAIN-CONTAINING PROTEIN"/>
    <property type="match status" value="1"/>
</dbReference>
<protein>
    <submittedName>
        <fullName evidence="4">Putative pentatricopeptide</fullName>
    </submittedName>
</protein>
<evidence type="ECO:0000313" key="4">
    <source>
        <dbReference type="EMBL" id="PRQ42579.1"/>
    </source>
</evidence>
<sequence>MASSRSRSRSRSKTKTQTTIKVNSPHIGSIVFDSNSLPPSLWEDGYRPGIVAGPGDPEDLPEVFDKVMNSPEGFMKNFVKMFDNLLTDGYKDLAVEIGNSLTEEGVVPQIVIVTGIIDEYAEAGKTMEALYVFRMIWEHCALNAYTYSVIIKALAADPEPNFLGVAKECVMEMMGKGMQPNAKTYTAVLEAYAGHEKMEEGKMFLQEMKANGFVADRKAMREMRNVLKTKRSLVKTIIEILFDNSEDYSGDSEDDDDAIKKSNKMMEYFNCPPDGYVGSKHVIEDDPENPKDLERVFDIMCKTEPLIHTFTRMVNMLKKDGFLSQAQEIRAEFDLGVYIPEVVTHTGVIEIYAKSDQAKEAHKVFLRMLSLGVAPNAYTYSVIIKALAKDSNFLEDAKKYLLEMMDKGMQPNARTYTPVFKAFARLEEDNVKKGKEFLMEMKAKGFRAKKKAVMEVVKGRKGPVVETVISILFGK</sequence>
<dbReference type="EMBL" id="PDCK01000041">
    <property type="protein sequence ID" value="PRQ42579.1"/>
    <property type="molecule type" value="Genomic_DNA"/>
</dbReference>
<dbReference type="InterPro" id="IPR011990">
    <property type="entry name" value="TPR-like_helical_dom_sf"/>
</dbReference>
<dbReference type="Gene3D" id="1.25.40.10">
    <property type="entry name" value="Tetratricopeptide repeat domain"/>
    <property type="match status" value="3"/>
</dbReference>
<name>A0A2P6R844_ROSCH</name>
<dbReference type="InterPro" id="IPR002885">
    <property type="entry name" value="PPR_rpt"/>
</dbReference>
<dbReference type="AlphaFoldDB" id="A0A2P6R844"/>
<keyword evidence="5" id="KW-1185">Reference proteome</keyword>
<dbReference type="Pfam" id="PF13041">
    <property type="entry name" value="PPR_2"/>
    <property type="match status" value="1"/>
</dbReference>
<organism evidence="4 5">
    <name type="scientific">Rosa chinensis</name>
    <name type="common">China rose</name>
    <dbReference type="NCBI Taxonomy" id="74649"/>
    <lineage>
        <taxon>Eukaryota</taxon>
        <taxon>Viridiplantae</taxon>
        <taxon>Streptophyta</taxon>
        <taxon>Embryophyta</taxon>
        <taxon>Tracheophyta</taxon>
        <taxon>Spermatophyta</taxon>
        <taxon>Magnoliopsida</taxon>
        <taxon>eudicotyledons</taxon>
        <taxon>Gunneridae</taxon>
        <taxon>Pentapetalae</taxon>
        <taxon>rosids</taxon>
        <taxon>fabids</taxon>
        <taxon>Rosales</taxon>
        <taxon>Rosaceae</taxon>
        <taxon>Rosoideae</taxon>
        <taxon>Rosoideae incertae sedis</taxon>
        <taxon>Rosa</taxon>
    </lineage>
</organism>
<proteinExistence type="inferred from homology"/>
<dbReference type="Gramene" id="PRQ42579">
    <property type="protein sequence ID" value="PRQ42579"/>
    <property type="gene ID" value="RchiOBHm_Chr3g0459201"/>
</dbReference>
<comment type="similarity">
    <text evidence="1">Belongs to the PPR family. P subfamily.</text>
</comment>
<evidence type="ECO:0000313" key="5">
    <source>
        <dbReference type="Proteomes" id="UP000238479"/>
    </source>
</evidence>
<feature type="repeat" description="PPR" evidence="3">
    <location>
        <begin position="376"/>
        <end position="411"/>
    </location>
</feature>
<reference evidence="4 5" key="1">
    <citation type="journal article" date="2018" name="Nat. Genet.">
        <title>The Rosa genome provides new insights in the design of modern roses.</title>
        <authorList>
            <person name="Bendahmane M."/>
        </authorList>
    </citation>
    <scope>NUCLEOTIDE SEQUENCE [LARGE SCALE GENOMIC DNA]</scope>
    <source>
        <strain evidence="5">cv. Old Blush</strain>
    </source>
</reference>